<dbReference type="PROSITE" id="PS50801">
    <property type="entry name" value="STAS"/>
    <property type="match status" value="1"/>
</dbReference>
<sequence>MDPHRRSEEGLRFVVVASGADGVRVAVDGEVDFLTAPRLKRGLWWVLAEFDPRDLVVDLSGVSFLDSTGRGALLHGWRLAQERNCRLTVVNPQRPVLAMLRIAGVAAHLGLDAAHS</sequence>
<accession>A0ABX0Y471</accession>
<dbReference type="Proteomes" id="UP000722989">
    <property type="component" value="Unassembled WGS sequence"/>
</dbReference>
<evidence type="ECO:0000313" key="4">
    <source>
        <dbReference type="EMBL" id="NJC72881.1"/>
    </source>
</evidence>
<dbReference type="Pfam" id="PF01740">
    <property type="entry name" value="STAS"/>
    <property type="match status" value="1"/>
</dbReference>
<dbReference type="NCBIfam" id="TIGR00377">
    <property type="entry name" value="ant_ant_sig"/>
    <property type="match status" value="1"/>
</dbReference>
<evidence type="ECO:0000256" key="2">
    <source>
        <dbReference type="RuleBase" id="RU003749"/>
    </source>
</evidence>
<dbReference type="Gene3D" id="3.30.750.24">
    <property type="entry name" value="STAS domain"/>
    <property type="match status" value="1"/>
</dbReference>
<dbReference type="CDD" id="cd07043">
    <property type="entry name" value="STAS_anti-anti-sigma_factors"/>
    <property type="match status" value="1"/>
</dbReference>
<dbReference type="SUPFAM" id="SSF52091">
    <property type="entry name" value="SpoIIaa-like"/>
    <property type="match status" value="1"/>
</dbReference>
<evidence type="ECO:0000313" key="5">
    <source>
        <dbReference type="Proteomes" id="UP000722989"/>
    </source>
</evidence>
<feature type="domain" description="STAS" evidence="3">
    <location>
        <begin position="25"/>
        <end position="116"/>
    </location>
</feature>
<evidence type="ECO:0000259" key="3">
    <source>
        <dbReference type="PROSITE" id="PS50801"/>
    </source>
</evidence>
<evidence type="ECO:0000256" key="1">
    <source>
        <dbReference type="ARBA" id="ARBA00009013"/>
    </source>
</evidence>
<dbReference type="PANTHER" id="PTHR33495:SF2">
    <property type="entry name" value="ANTI-SIGMA FACTOR ANTAGONIST TM_1081-RELATED"/>
    <property type="match status" value="1"/>
</dbReference>
<dbReference type="EMBL" id="JAATVY010000022">
    <property type="protein sequence ID" value="NJC72881.1"/>
    <property type="molecule type" value="Genomic_DNA"/>
</dbReference>
<dbReference type="InterPro" id="IPR002645">
    <property type="entry name" value="STAS_dom"/>
</dbReference>
<organism evidence="4 5">
    <name type="scientific">Planosporangium thailandense</name>
    <dbReference type="NCBI Taxonomy" id="765197"/>
    <lineage>
        <taxon>Bacteria</taxon>
        <taxon>Bacillati</taxon>
        <taxon>Actinomycetota</taxon>
        <taxon>Actinomycetes</taxon>
        <taxon>Micromonosporales</taxon>
        <taxon>Micromonosporaceae</taxon>
        <taxon>Planosporangium</taxon>
    </lineage>
</organism>
<comment type="similarity">
    <text evidence="1 2">Belongs to the anti-sigma-factor antagonist family.</text>
</comment>
<protein>
    <recommendedName>
        <fullName evidence="2">Anti-sigma factor antagonist</fullName>
    </recommendedName>
</protein>
<keyword evidence="5" id="KW-1185">Reference proteome</keyword>
<name>A0ABX0Y471_9ACTN</name>
<dbReference type="RefSeq" id="WP_167927781.1">
    <property type="nucleotide sequence ID" value="NZ_JAATVY010000022.1"/>
</dbReference>
<dbReference type="PANTHER" id="PTHR33495">
    <property type="entry name" value="ANTI-SIGMA FACTOR ANTAGONIST TM_1081-RELATED-RELATED"/>
    <property type="match status" value="1"/>
</dbReference>
<gene>
    <name evidence="4" type="ORF">HC031_24630</name>
</gene>
<reference evidence="4 5" key="1">
    <citation type="submission" date="2020-03" db="EMBL/GenBank/DDBJ databases">
        <title>WGS of the type strain of Planosporangium spp.</title>
        <authorList>
            <person name="Thawai C."/>
        </authorList>
    </citation>
    <scope>NUCLEOTIDE SEQUENCE [LARGE SCALE GENOMIC DNA]</scope>
    <source>
        <strain evidence="4 5">TBRC 5610</strain>
    </source>
</reference>
<proteinExistence type="inferred from homology"/>
<dbReference type="InterPro" id="IPR003658">
    <property type="entry name" value="Anti-sigma_ant"/>
</dbReference>
<comment type="caution">
    <text evidence="4">The sequence shown here is derived from an EMBL/GenBank/DDBJ whole genome shotgun (WGS) entry which is preliminary data.</text>
</comment>
<dbReference type="InterPro" id="IPR036513">
    <property type="entry name" value="STAS_dom_sf"/>
</dbReference>